<keyword evidence="5 6" id="KW-0472">Membrane</keyword>
<dbReference type="InParanoid" id="A0A1X7V2X9"/>
<dbReference type="Pfam" id="PF10639">
    <property type="entry name" value="TMEM234"/>
    <property type="match status" value="1"/>
</dbReference>
<evidence type="ECO:0008006" key="8">
    <source>
        <dbReference type="Google" id="ProtNLM"/>
    </source>
</evidence>
<keyword evidence="3 6" id="KW-0812">Transmembrane</keyword>
<evidence type="ECO:0000256" key="5">
    <source>
        <dbReference type="ARBA" id="ARBA00023136"/>
    </source>
</evidence>
<proteinExistence type="inferred from homology"/>
<evidence type="ECO:0000256" key="4">
    <source>
        <dbReference type="ARBA" id="ARBA00022989"/>
    </source>
</evidence>
<feature type="transmembrane region" description="Helical" evidence="6">
    <location>
        <begin position="78"/>
        <end position="99"/>
    </location>
</feature>
<dbReference type="InterPro" id="IPR018908">
    <property type="entry name" value="TMEM234"/>
</dbReference>
<name>A0A1X7V2X9_AMPQE</name>
<evidence type="ECO:0000313" key="7">
    <source>
        <dbReference type="EnsemblMetazoa" id="Aqu2.1.34368_001"/>
    </source>
</evidence>
<evidence type="ECO:0000256" key="6">
    <source>
        <dbReference type="SAM" id="Phobius"/>
    </source>
</evidence>
<dbReference type="Gene3D" id="1.10.3730.20">
    <property type="match status" value="1"/>
</dbReference>
<evidence type="ECO:0000256" key="1">
    <source>
        <dbReference type="ARBA" id="ARBA00004141"/>
    </source>
</evidence>
<dbReference type="GO" id="GO:0016020">
    <property type="term" value="C:membrane"/>
    <property type="evidence" value="ECO:0007669"/>
    <property type="project" value="UniProtKB-SubCell"/>
</dbReference>
<reference evidence="7" key="1">
    <citation type="submission" date="2017-05" db="UniProtKB">
        <authorList>
            <consortium name="EnsemblMetazoa"/>
        </authorList>
    </citation>
    <scope>IDENTIFICATION</scope>
</reference>
<organism evidence="7">
    <name type="scientific">Amphimedon queenslandica</name>
    <name type="common">Sponge</name>
    <dbReference type="NCBI Taxonomy" id="400682"/>
    <lineage>
        <taxon>Eukaryota</taxon>
        <taxon>Metazoa</taxon>
        <taxon>Porifera</taxon>
        <taxon>Demospongiae</taxon>
        <taxon>Heteroscleromorpha</taxon>
        <taxon>Haplosclerida</taxon>
        <taxon>Niphatidae</taxon>
        <taxon>Amphimedon</taxon>
    </lineage>
</organism>
<comment type="subcellular location">
    <subcellularLocation>
        <location evidence="1">Membrane</location>
        <topology evidence="1">Multi-pass membrane protein</topology>
    </subcellularLocation>
</comment>
<feature type="transmembrane region" description="Helical" evidence="6">
    <location>
        <begin position="105"/>
        <end position="124"/>
    </location>
</feature>
<dbReference type="InterPro" id="IPR037185">
    <property type="entry name" value="EmrE-like"/>
</dbReference>
<dbReference type="PANTHER" id="PTHR28668">
    <property type="entry name" value="TRANSMEMBRANE PROTEIN 234"/>
    <property type="match status" value="1"/>
</dbReference>
<dbReference type="PANTHER" id="PTHR28668:SF1">
    <property type="entry name" value="TRANSMEMBRANE PROTEIN 234"/>
    <property type="match status" value="1"/>
</dbReference>
<evidence type="ECO:0000256" key="3">
    <source>
        <dbReference type="ARBA" id="ARBA00022692"/>
    </source>
</evidence>
<comment type="similarity">
    <text evidence="2">Belongs to the TMEM234 family.</text>
</comment>
<keyword evidence="4 6" id="KW-1133">Transmembrane helix</keyword>
<dbReference type="EnsemblMetazoa" id="Aqu2.1.34368_001">
    <property type="protein sequence ID" value="Aqu2.1.34368_001"/>
    <property type="gene ID" value="Aqu2.1.34368"/>
</dbReference>
<dbReference type="eggNOG" id="KOG4831">
    <property type="taxonomic scope" value="Eukaryota"/>
</dbReference>
<protein>
    <recommendedName>
        <fullName evidence="8">EamA domain-containing protein</fullName>
    </recommendedName>
</protein>
<sequence length="126" mass="13923">MKILYYFLVALVWGCTDPLLKRGSHGMDSVVTSSNRILSILLQLKWLLLNYQFTLPFIINQTGSILYYIVVAQSDISVAVPIINSLKLVVTALVGWLVLGERVQSISTYCGMLCIVIGVSLSVISK</sequence>
<feature type="transmembrane region" description="Helical" evidence="6">
    <location>
        <begin position="51"/>
        <end position="71"/>
    </location>
</feature>
<dbReference type="AlphaFoldDB" id="A0A1X7V2X9"/>
<evidence type="ECO:0000256" key="2">
    <source>
        <dbReference type="ARBA" id="ARBA00005977"/>
    </source>
</evidence>
<dbReference type="OMA" id="LGEWYAE"/>
<dbReference type="SUPFAM" id="SSF103481">
    <property type="entry name" value="Multidrug resistance efflux transporter EmrE"/>
    <property type="match status" value="1"/>
</dbReference>
<accession>A0A1X7V2X9</accession>